<accession>A0AAD7MV39</accession>
<keyword evidence="3" id="KW-1185">Reference proteome</keyword>
<evidence type="ECO:0000256" key="1">
    <source>
        <dbReference type="SAM" id="MobiDB-lite"/>
    </source>
</evidence>
<evidence type="ECO:0000313" key="3">
    <source>
        <dbReference type="Proteomes" id="UP001215598"/>
    </source>
</evidence>
<dbReference type="AlphaFoldDB" id="A0AAD7MV39"/>
<sequence length="138" mass="15110">MFEHAGPARHCHVADEAIADTVCLNGASALSQRNVEVADTKHLKCTCPCCRKVLSAAPTKNRTLQGLLGRLFKAGAVKPDVKNLDDEDTEPYNCFFNDVDGMELNDDNEESTGLEEPEIENAEDVTDSDIDLLEDTLE</sequence>
<dbReference type="Proteomes" id="UP001215598">
    <property type="component" value="Unassembled WGS sequence"/>
</dbReference>
<gene>
    <name evidence="2" type="ORF">B0H16DRAFT_1468083</name>
</gene>
<evidence type="ECO:0000313" key="2">
    <source>
        <dbReference type="EMBL" id="KAJ7733495.1"/>
    </source>
</evidence>
<protein>
    <submittedName>
        <fullName evidence="2">Uncharacterized protein</fullName>
    </submittedName>
</protein>
<comment type="caution">
    <text evidence="2">The sequence shown here is derived from an EMBL/GenBank/DDBJ whole genome shotgun (WGS) entry which is preliminary data.</text>
</comment>
<organism evidence="2 3">
    <name type="scientific">Mycena metata</name>
    <dbReference type="NCBI Taxonomy" id="1033252"/>
    <lineage>
        <taxon>Eukaryota</taxon>
        <taxon>Fungi</taxon>
        <taxon>Dikarya</taxon>
        <taxon>Basidiomycota</taxon>
        <taxon>Agaricomycotina</taxon>
        <taxon>Agaricomycetes</taxon>
        <taxon>Agaricomycetidae</taxon>
        <taxon>Agaricales</taxon>
        <taxon>Marasmiineae</taxon>
        <taxon>Mycenaceae</taxon>
        <taxon>Mycena</taxon>
    </lineage>
</organism>
<proteinExistence type="predicted"/>
<reference evidence="2" key="1">
    <citation type="submission" date="2023-03" db="EMBL/GenBank/DDBJ databases">
        <title>Massive genome expansion in bonnet fungi (Mycena s.s.) driven by repeated elements and novel gene families across ecological guilds.</title>
        <authorList>
            <consortium name="Lawrence Berkeley National Laboratory"/>
            <person name="Harder C.B."/>
            <person name="Miyauchi S."/>
            <person name="Viragh M."/>
            <person name="Kuo A."/>
            <person name="Thoen E."/>
            <person name="Andreopoulos B."/>
            <person name="Lu D."/>
            <person name="Skrede I."/>
            <person name="Drula E."/>
            <person name="Henrissat B."/>
            <person name="Morin E."/>
            <person name="Kohler A."/>
            <person name="Barry K."/>
            <person name="LaButti K."/>
            <person name="Morin E."/>
            <person name="Salamov A."/>
            <person name="Lipzen A."/>
            <person name="Mereny Z."/>
            <person name="Hegedus B."/>
            <person name="Baldrian P."/>
            <person name="Stursova M."/>
            <person name="Weitz H."/>
            <person name="Taylor A."/>
            <person name="Grigoriev I.V."/>
            <person name="Nagy L.G."/>
            <person name="Martin F."/>
            <person name="Kauserud H."/>
        </authorList>
    </citation>
    <scope>NUCLEOTIDE SEQUENCE</scope>
    <source>
        <strain evidence="2">CBHHK182m</strain>
    </source>
</reference>
<name>A0AAD7MV39_9AGAR</name>
<dbReference type="EMBL" id="JARKIB010000138">
    <property type="protein sequence ID" value="KAJ7733495.1"/>
    <property type="molecule type" value="Genomic_DNA"/>
</dbReference>
<feature type="region of interest" description="Disordered" evidence="1">
    <location>
        <begin position="102"/>
        <end position="138"/>
    </location>
</feature>